<keyword evidence="1 2" id="KW-0732">Signal</keyword>
<keyword evidence="4" id="KW-1185">Reference proteome</keyword>
<dbReference type="InterPro" id="IPR038404">
    <property type="entry name" value="TRAP_DctP_sf"/>
</dbReference>
<dbReference type="EMBL" id="JAHCDA010000001">
    <property type="protein sequence ID" value="MBS7810463.1"/>
    <property type="molecule type" value="Genomic_DNA"/>
</dbReference>
<dbReference type="Gene3D" id="3.40.190.170">
    <property type="entry name" value="Bacterial extracellular solute-binding protein, family 7"/>
    <property type="match status" value="1"/>
</dbReference>
<comment type="caution">
    <text evidence="3">The sequence shown here is derived from an EMBL/GenBank/DDBJ whole genome shotgun (WGS) entry which is preliminary data.</text>
</comment>
<dbReference type="InterPro" id="IPR006311">
    <property type="entry name" value="TAT_signal"/>
</dbReference>
<dbReference type="CDD" id="cd13602">
    <property type="entry name" value="PBP2_TRAP_BpDctp6_7"/>
    <property type="match status" value="1"/>
</dbReference>
<dbReference type="PANTHER" id="PTHR33376:SF4">
    <property type="entry name" value="SIALIC ACID-BINDING PERIPLASMIC PROTEIN SIAP"/>
    <property type="match status" value="1"/>
</dbReference>
<dbReference type="Proteomes" id="UP000766336">
    <property type="component" value="Unassembled WGS sequence"/>
</dbReference>
<accession>A0ABS5QAD1</accession>
<dbReference type="InterPro" id="IPR018389">
    <property type="entry name" value="DctP_fam"/>
</dbReference>
<evidence type="ECO:0000256" key="2">
    <source>
        <dbReference type="SAM" id="SignalP"/>
    </source>
</evidence>
<evidence type="ECO:0000313" key="4">
    <source>
        <dbReference type="Proteomes" id="UP000766336"/>
    </source>
</evidence>
<feature type="chain" id="PRO_5045953845" evidence="2">
    <location>
        <begin position="25"/>
        <end position="322"/>
    </location>
</feature>
<dbReference type="NCBIfam" id="NF037995">
    <property type="entry name" value="TRAP_S1"/>
    <property type="match status" value="1"/>
</dbReference>
<evidence type="ECO:0000313" key="3">
    <source>
        <dbReference type="EMBL" id="MBS7810463.1"/>
    </source>
</evidence>
<dbReference type="RefSeq" id="WP_213669077.1">
    <property type="nucleotide sequence ID" value="NZ_JAHCDA010000001.1"/>
</dbReference>
<protein>
    <submittedName>
        <fullName evidence="3">TRAP transporter substrate-binding protein</fullName>
    </submittedName>
</protein>
<evidence type="ECO:0000256" key="1">
    <source>
        <dbReference type="ARBA" id="ARBA00022729"/>
    </source>
</evidence>
<organism evidence="3 4">
    <name type="scientific">Roseococcus pinisoli</name>
    <dbReference type="NCBI Taxonomy" id="2835040"/>
    <lineage>
        <taxon>Bacteria</taxon>
        <taxon>Pseudomonadati</taxon>
        <taxon>Pseudomonadota</taxon>
        <taxon>Alphaproteobacteria</taxon>
        <taxon>Acetobacterales</taxon>
        <taxon>Roseomonadaceae</taxon>
        <taxon>Roseococcus</taxon>
    </lineage>
</organism>
<name>A0ABS5QAD1_9PROT</name>
<reference evidence="3 4" key="1">
    <citation type="submission" date="2021-05" db="EMBL/GenBank/DDBJ databases">
        <title>Roseococcus sp. XZZS9, whole genome shotgun sequencing project.</title>
        <authorList>
            <person name="Zhao G."/>
            <person name="Shen L."/>
        </authorList>
    </citation>
    <scope>NUCLEOTIDE SEQUENCE [LARGE SCALE GENOMIC DNA]</scope>
    <source>
        <strain evidence="3 4">XZZS9</strain>
    </source>
</reference>
<dbReference type="PANTHER" id="PTHR33376">
    <property type="match status" value="1"/>
</dbReference>
<sequence length="322" mass="34609">MTITRRTLMAAAAAAPLAPGLAAAQARWQMATGYPDSNLHTRNIQTFLAELQAAGVAVQLHSNASLLPMAQIKRGVQTGQVQLGEVMLSSYGNEDPFLEVDGIPGLVSNFADARRLTDLAKPYIEARLGRQGIMVLYMVPWPPGGFYSNAPLPTLEALRGTKFRTFNVMTNRFAALIGANPTLVQQAELPQAFATGVVNAMVTSAQTGVDTQSWDYARVFTPVGFTFTRNAVLVQKRAFDALPAAAQAAMRAAAATAETRGWQISEEATASTEATLRERGMTIAQASPELMAGMRQISGQMTEEWITRAGEDGRKLIAAYRG</sequence>
<gene>
    <name evidence="3" type="ORF">KHU32_05915</name>
</gene>
<dbReference type="Pfam" id="PF03480">
    <property type="entry name" value="DctP"/>
    <property type="match status" value="1"/>
</dbReference>
<dbReference type="PROSITE" id="PS51318">
    <property type="entry name" value="TAT"/>
    <property type="match status" value="1"/>
</dbReference>
<feature type="signal peptide" evidence="2">
    <location>
        <begin position="1"/>
        <end position="24"/>
    </location>
</feature>
<proteinExistence type="predicted"/>